<dbReference type="InterPro" id="IPR036318">
    <property type="entry name" value="FAD-bd_PCMH-like_sf"/>
</dbReference>
<dbReference type="PROSITE" id="PS51387">
    <property type="entry name" value="FAD_PCMH"/>
    <property type="match status" value="1"/>
</dbReference>
<dbReference type="Proteomes" id="UP000701801">
    <property type="component" value="Unassembled WGS sequence"/>
</dbReference>
<dbReference type="Gene3D" id="3.30.465.10">
    <property type="match status" value="1"/>
</dbReference>
<dbReference type="OrthoDB" id="2151789at2759"/>
<evidence type="ECO:0000256" key="1">
    <source>
        <dbReference type="ARBA" id="ARBA00005466"/>
    </source>
</evidence>
<name>A0A9N9QA38_9HELO</name>
<protein>
    <recommendedName>
        <fullName evidence="6">FAD-binding PCMH-type domain-containing protein</fullName>
    </recommendedName>
</protein>
<evidence type="ECO:0000313" key="7">
    <source>
        <dbReference type="EMBL" id="CAG8979681.1"/>
    </source>
</evidence>
<accession>A0A9N9QA38</accession>
<gene>
    <name evidence="7" type="ORF">HYALB_00003912</name>
</gene>
<evidence type="ECO:0000256" key="5">
    <source>
        <dbReference type="SAM" id="SignalP"/>
    </source>
</evidence>
<keyword evidence="3" id="KW-0274">FAD</keyword>
<dbReference type="InterPro" id="IPR016166">
    <property type="entry name" value="FAD-bd_PCMH"/>
</dbReference>
<sequence length="493" mass="53826">MIFGYSSLFLLSSMLATTLARKRATSNDSCQALSKTFRTETYMSSNSSYNAHSEENWSQVAWKKPTCIITPATTTDLQSIVRMLMELNQKFAIRSGGHSTAPEAANIDDGVLVDMSLIKEVTYNAAKNTVVVASGNRWGDVYKVLDPFNITAVGARIMDVGVGGSILGSGLSYLTDQYGLACDNVINFEVVLANGSLVTANSNENPELFWALKGGTNNFGIVTRFTINTFPQGYVWGGIKGYTNAQLPALLEALAIYQADPKKDPKANLMLQSAVTNDTIGTLLNIVYLDPVIAPKAFAPFYDIPTAWDTTKIQTLSQFMVGAVLPPIPRWDFHTTSFRPNKEIHEKIHKIITNPEELANLKKITAGTIVLGFQPISAAVAGHGTKRGGNALGLNPVAQTWMVADTAWWHKEDTKTATDFAANMLKKVDVATKASNLYEPYLFMNDAAREQPVIASYGAKNVARMKIVQSMYDPFCAFQKLVVGGFKLGSYFS</sequence>
<dbReference type="InterPro" id="IPR050416">
    <property type="entry name" value="FAD-linked_Oxidoreductase"/>
</dbReference>
<keyword evidence="2" id="KW-0285">Flavoprotein</keyword>
<evidence type="ECO:0000313" key="8">
    <source>
        <dbReference type="Proteomes" id="UP000701801"/>
    </source>
</evidence>
<dbReference type="Pfam" id="PF01565">
    <property type="entry name" value="FAD_binding_4"/>
    <property type="match status" value="1"/>
</dbReference>
<evidence type="ECO:0000256" key="4">
    <source>
        <dbReference type="ARBA" id="ARBA00023002"/>
    </source>
</evidence>
<evidence type="ECO:0000259" key="6">
    <source>
        <dbReference type="PROSITE" id="PS51387"/>
    </source>
</evidence>
<proteinExistence type="inferred from homology"/>
<dbReference type="InterPro" id="IPR016169">
    <property type="entry name" value="FAD-bd_PCMH_sub2"/>
</dbReference>
<dbReference type="AlphaFoldDB" id="A0A9N9QA38"/>
<dbReference type="PANTHER" id="PTHR42973:SF13">
    <property type="entry name" value="FAD-BINDING PCMH-TYPE DOMAIN-CONTAINING PROTEIN"/>
    <property type="match status" value="1"/>
</dbReference>
<evidence type="ECO:0000256" key="2">
    <source>
        <dbReference type="ARBA" id="ARBA00022630"/>
    </source>
</evidence>
<feature type="domain" description="FAD-binding PCMH-type" evidence="6">
    <location>
        <begin position="61"/>
        <end position="232"/>
    </location>
</feature>
<dbReference type="SUPFAM" id="SSF56176">
    <property type="entry name" value="FAD-binding/transporter-associated domain-like"/>
    <property type="match status" value="1"/>
</dbReference>
<evidence type="ECO:0000256" key="3">
    <source>
        <dbReference type="ARBA" id="ARBA00022827"/>
    </source>
</evidence>
<keyword evidence="4" id="KW-0560">Oxidoreductase</keyword>
<dbReference type="GO" id="GO:0016491">
    <property type="term" value="F:oxidoreductase activity"/>
    <property type="evidence" value="ECO:0007669"/>
    <property type="project" value="UniProtKB-KW"/>
</dbReference>
<organism evidence="7 8">
    <name type="scientific">Hymenoscyphus albidus</name>
    <dbReference type="NCBI Taxonomy" id="595503"/>
    <lineage>
        <taxon>Eukaryota</taxon>
        <taxon>Fungi</taxon>
        <taxon>Dikarya</taxon>
        <taxon>Ascomycota</taxon>
        <taxon>Pezizomycotina</taxon>
        <taxon>Leotiomycetes</taxon>
        <taxon>Helotiales</taxon>
        <taxon>Helotiaceae</taxon>
        <taxon>Hymenoscyphus</taxon>
    </lineage>
</organism>
<reference evidence="7" key="1">
    <citation type="submission" date="2021-07" db="EMBL/GenBank/DDBJ databases">
        <authorList>
            <person name="Durling M."/>
        </authorList>
    </citation>
    <scope>NUCLEOTIDE SEQUENCE</scope>
</reference>
<dbReference type="InterPro" id="IPR006094">
    <property type="entry name" value="Oxid_FAD_bind_N"/>
</dbReference>
<comment type="similarity">
    <text evidence="1">Belongs to the oxygen-dependent FAD-linked oxidoreductase family.</text>
</comment>
<keyword evidence="8" id="KW-1185">Reference proteome</keyword>
<keyword evidence="5" id="KW-0732">Signal</keyword>
<feature type="signal peptide" evidence="5">
    <location>
        <begin position="1"/>
        <end position="20"/>
    </location>
</feature>
<dbReference type="PANTHER" id="PTHR42973">
    <property type="entry name" value="BINDING OXIDOREDUCTASE, PUTATIVE (AFU_ORTHOLOGUE AFUA_1G17690)-RELATED"/>
    <property type="match status" value="1"/>
</dbReference>
<dbReference type="EMBL" id="CAJVRM010000329">
    <property type="protein sequence ID" value="CAG8979681.1"/>
    <property type="molecule type" value="Genomic_DNA"/>
</dbReference>
<comment type="caution">
    <text evidence="7">The sequence shown here is derived from an EMBL/GenBank/DDBJ whole genome shotgun (WGS) entry which is preliminary data.</text>
</comment>
<dbReference type="GO" id="GO:0071949">
    <property type="term" value="F:FAD binding"/>
    <property type="evidence" value="ECO:0007669"/>
    <property type="project" value="InterPro"/>
</dbReference>
<feature type="chain" id="PRO_5040472987" description="FAD-binding PCMH-type domain-containing protein" evidence="5">
    <location>
        <begin position="21"/>
        <end position="493"/>
    </location>
</feature>